<reference evidence="1" key="1">
    <citation type="submission" date="2014-09" db="EMBL/GenBank/DDBJ databases">
        <authorList>
            <person name="Magalhaes I.L.F."/>
            <person name="Oliveira U."/>
            <person name="Santos F.R."/>
            <person name="Vidigal T.H.D.A."/>
            <person name="Brescovit A.D."/>
            <person name="Santos A.J."/>
        </authorList>
    </citation>
    <scope>NUCLEOTIDE SEQUENCE</scope>
    <source>
        <tissue evidence="1">Shoot tissue taken approximately 20 cm above the soil surface</tissue>
    </source>
</reference>
<name>A0A0A9A9U3_ARUDO</name>
<accession>A0A0A9A9U3</accession>
<organism evidence="1">
    <name type="scientific">Arundo donax</name>
    <name type="common">Giant reed</name>
    <name type="synonym">Donax arundinaceus</name>
    <dbReference type="NCBI Taxonomy" id="35708"/>
    <lineage>
        <taxon>Eukaryota</taxon>
        <taxon>Viridiplantae</taxon>
        <taxon>Streptophyta</taxon>
        <taxon>Embryophyta</taxon>
        <taxon>Tracheophyta</taxon>
        <taxon>Spermatophyta</taxon>
        <taxon>Magnoliopsida</taxon>
        <taxon>Liliopsida</taxon>
        <taxon>Poales</taxon>
        <taxon>Poaceae</taxon>
        <taxon>PACMAD clade</taxon>
        <taxon>Arundinoideae</taxon>
        <taxon>Arundineae</taxon>
        <taxon>Arundo</taxon>
    </lineage>
</organism>
<sequence length="59" mass="6930">MLVWTHFLLDASRQRNPLDGVLQFVHSSYRPTITYTGDNWNVETTLRCIQMSFVGLIWT</sequence>
<dbReference type="EMBL" id="GBRH01249451">
    <property type="protein sequence ID" value="JAD48444.1"/>
    <property type="molecule type" value="Transcribed_RNA"/>
</dbReference>
<protein>
    <submittedName>
        <fullName evidence="1">Uncharacterized protein</fullName>
    </submittedName>
</protein>
<evidence type="ECO:0000313" key="1">
    <source>
        <dbReference type="EMBL" id="JAD48444.1"/>
    </source>
</evidence>
<reference evidence="1" key="2">
    <citation type="journal article" date="2015" name="Data Brief">
        <title>Shoot transcriptome of the giant reed, Arundo donax.</title>
        <authorList>
            <person name="Barrero R.A."/>
            <person name="Guerrero F.D."/>
            <person name="Moolhuijzen P."/>
            <person name="Goolsby J.A."/>
            <person name="Tidwell J."/>
            <person name="Bellgard S.E."/>
            <person name="Bellgard M.I."/>
        </authorList>
    </citation>
    <scope>NUCLEOTIDE SEQUENCE</scope>
    <source>
        <tissue evidence="1">Shoot tissue taken approximately 20 cm above the soil surface</tissue>
    </source>
</reference>
<proteinExistence type="predicted"/>
<dbReference type="AlphaFoldDB" id="A0A0A9A9U3"/>